<accession>A0ABU0MCY0</accession>
<dbReference type="EMBL" id="JAUSWJ010000001">
    <property type="protein sequence ID" value="MDQ0518638.1"/>
    <property type="molecule type" value="Genomic_DNA"/>
</dbReference>
<keyword evidence="5" id="KW-0503">Monooxygenase</keyword>
<protein>
    <submittedName>
        <fullName evidence="7">Salicylate hydroxylase</fullName>
        <ecNumber evidence="7">1.14.13.1</ecNumber>
    </submittedName>
</protein>
<keyword evidence="8" id="KW-1185">Reference proteome</keyword>
<evidence type="ECO:0000256" key="1">
    <source>
        <dbReference type="ARBA" id="ARBA00001974"/>
    </source>
</evidence>
<dbReference type="RefSeq" id="WP_266284260.1">
    <property type="nucleotide sequence ID" value="NZ_JAPKNF010000004.1"/>
</dbReference>
<evidence type="ECO:0000313" key="7">
    <source>
        <dbReference type="EMBL" id="MDQ0518638.1"/>
    </source>
</evidence>
<name>A0ABU0MCY0_9HYPH</name>
<comment type="cofactor">
    <cofactor evidence="1">
        <name>FAD</name>
        <dbReference type="ChEBI" id="CHEBI:57692"/>
    </cofactor>
</comment>
<gene>
    <name evidence="7" type="ORF">QO015_004251</name>
</gene>
<evidence type="ECO:0000256" key="4">
    <source>
        <dbReference type="ARBA" id="ARBA00023002"/>
    </source>
</evidence>
<organism evidence="7 8">
    <name type="scientific">Kaistia geumhonensis</name>
    <dbReference type="NCBI Taxonomy" id="410839"/>
    <lineage>
        <taxon>Bacteria</taxon>
        <taxon>Pseudomonadati</taxon>
        <taxon>Pseudomonadota</taxon>
        <taxon>Alphaproteobacteria</taxon>
        <taxon>Hyphomicrobiales</taxon>
        <taxon>Kaistiaceae</taxon>
        <taxon>Kaistia</taxon>
    </lineage>
</organism>
<dbReference type="EC" id="1.14.13.1" evidence="7"/>
<dbReference type="PANTHER" id="PTHR13789:SF318">
    <property type="entry name" value="GERANYLGERANYL DIPHOSPHATE REDUCTASE"/>
    <property type="match status" value="1"/>
</dbReference>
<keyword evidence="2" id="KW-0285">Flavoprotein</keyword>
<keyword evidence="4 7" id="KW-0560">Oxidoreductase</keyword>
<dbReference type="InterPro" id="IPR050493">
    <property type="entry name" value="FAD-dep_Monooxygenase_BioMet"/>
</dbReference>
<dbReference type="SUPFAM" id="SSF54373">
    <property type="entry name" value="FAD-linked reductases, C-terminal domain"/>
    <property type="match status" value="1"/>
</dbReference>
<dbReference type="PANTHER" id="PTHR13789">
    <property type="entry name" value="MONOOXYGENASE"/>
    <property type="match status" value="1"/>
</dbReference>
<dbReference type="Pfam" id="PF01494">
    <property type="entry name" value="FAD_binding_3"/>
    <property type="match status" value="1"/>
</dbReference>
<evidence type="ECO:0000256" key="5">
    <source>
        <dbReference type="ARBA" id="ARBA00023033"/>
    </source>
</evidence>
<dbReference type="InterPro" id="IPR002938">
    <property type="entry name" value="FAD-bd"/>
</dbReference>
<evidence type="ECO:0000313" key="8">
    <source>
        <dbReference type="Proteomes" id="UP001223743"/>
    </source>
</evidence>
<dbReference type="SUPFAM" id="SSF51905">
    <property type="entry name" value="FAD/NAD(P)-binding domain"/>
    <property type="match status" value="1"/>
</dbReference>
<sequence>MPSDIAIAGGGIAGLTAALLLARAGFPVTIFERAAGFSEVGAGLQISPNAGRILDNLGLGPALDAVATRPLAIEMRGAHSGRTIVALPLAAAAQRHGAPYRLLHRADLQAILVDAARADPAITIETATDVAPLGEDADGVRIAAGGRERRFDVLIGADGVRSRIRAHIGGGPAEPTGRTAWRITIPADEAPAAIPRDRVTVFLGDRQHVVVYPVRAGREINVVAIIEEGWRGEGWSEPGDARILAGHFRGAADGLAALIATAGTWTRWCLAGVDARGPWQQGRVALIGDAAHAMLPFLAQGAAMAIEDAAVLTRMLLRPDLPAEVALARYVEERRPRAARVADAARQSGAIYHMSPLAAPFRDATMKALGGERLLARYDWLYGWRQNG</sequence>
<dbReference type="Proteomes" id="UP001223743">
    <property type="component" value="Unassembled WGS sequence"/>
</dbReference>
<keyword evidence="3" id="KW-0274">FAD</keyword>
<reference evidence="7 8" key="1">
    <citation type="submission" date="2023-07" db="EMBL/GenBank/DDBJ databases">
        <title>Genomic Encyclopedia of Type Strains, Phase IV (KMG-IV): sequencing the most valuable type-strain genomes for metagenomic binning, comparative biology and taxonomic classification.</title>
        <authorList>
            <person name="Goeker M."/>
        </authorList>
    </citation>
    <scope>NUCLEOTIDE SEQUENCE [LARGE SCALE GENOMIC DNA]</scope>
    <source>
        <strain evidence="7 8">B1-1</strain>
    </source>
</reference>
<dbReference type="PRINTS" id="PR00420">
    <property type="entry name" value="RNGMNOXGNASE"/>
</dbReference>
<comment type="caution">
    <text evidence="7">The sequence shown here is derived from an EMBL/GenBank/DDBJ whole genome shotgun (WGS) entry which is preliminary data.</text>
</comment>
<feature type="domain" description="FAD-binding" evidence="6">
    <location>
        <begin position="4"/>
        <end position="344"/>
    </location>
</feature>
<dbReference type="InterPro" id="IPR036188">
    <property type="entry name" value="FAD/NAD-bd_sf"/>
</dbReference>
<dbReference type="Gene3D" id="3.50.50.60">
    <property type="entry name" value="FAD/NAD(P)-binding domain"/>
    <property type="match status" value="1"/>
</dbReference>
<evidence type="ECO:0000256" key="2">
    <source>
        <dbReference type="ARBA" id="ARBA00022630"/>
    </source>
</evidence>
<dbReference type="GO" id="GO:0018658">
    <property type="term" value="F:salicylate 1-monooxygenase activity"/>
    <property type="evidence" value="ECO:0007669"/>
    <property type="project" value="UniProtKB-EC"/>
</dbReference>
<proteinExistence type="predicted"/>
<evidence type="ECO:0000256" key="3">
    <source>
        <dbReference type="ARBA" id="ARBA00022827"/>
    </source>
</evidence>
<evidence type="ECO:0000259" key="6">
    <source>
        <dbReference type="Pfam" id="PF01494"/>
    </source>
</evidence>